<feature type="transmembrane region" description="Helical" evidence="8">
    <location>
        <begin position="188"/>
        <end position="211"/>
    </location>
</feature>
<dbReference type="PANTHER" id="PTHR36838:SF4">
    <property type="entry name" value="AUXIN EFFLUX CARRIER FAMILY PROTEIN"/>
    <property type="match status" value="1"/>
</dbReference>
<evidence type="ECO:0000256" key="8">
    <source>
        <dbReference type="SAM" id="Phobius"/>
    </source>
</evidence>
<comment type="subcellular location">
    <subcellularLocation>
        <location evidence="1">Cell membrane</location>
        <topology evidence="1">Multi-pass membrane protein</topology>
    </subcellularLocation>
</comment>
<evidence type="ECO:0000256" key="1">
    <source>
        <dbReference type="ARBA" id="ARBA00004651"/>
    </source>
</evidence>
<feature type="transmembrane region" description="Helical" evidence="8">
    <location>
        <begin position="164"/>
        <end position="182"/>
    </location>
</feature>
<organism evidence="9 10">
    <name type="scientific">Acinetobacter stercoris</name>
    <dbReference type="NCBI Taxonomy" id="2126983"/>
    <lineage>
        <taxon>Bacteria</taxon>
        <taxon>Pseudomonadati</taxon>
        <taxon>Pseudomonadota</taxon>
        <taxon>Gammaproteobacteria</taxon>
        <taxon>Moraxellales</taxon>
        <taxon>Moraxellaceae</taxon>
        <taxon>Acinetobacter</taxon>
    </lineage>
</organism>
<feature type="transmembrane region" description="Helical" evidence="8">
    <location>
        <begin position="65"/>
        <end position="83"/>
    </location>
</feature>
<evidence type="ECO:0000256" key="7">
    <source>
        <dbReference type="ARBA" id="ARBA00023136"/>
    </source>
</evidence>
<evidence type="ECO:0000313" key="10">
    <source>
        <dbReference type="Proteomes" id="UP000245974"/>
    </source>
</evidence>
<evidence type="ECO:0000313" key="9">
    <source>
        <dbReference type="EMBL" id="SPL70429.1"/>
    </source>
</evidence>
<dbReference type="OrthoDB" id="9805563at2"/>
<dbReference type="PANTHER" id="PTHR36838">
    <property type="entry name" value="AUXIN EFFLUX CARRIER FAMILY PROTEIN"/>
    <property type="match status" value="1"/>
</dbReference>
<keyword evidence="5 8" id="KW-0812">Transmembrane</keyword>
<dbReference type="InterPro" id="IPR038770">
    <property type="entry name" value="Na+/solute_symporter_sf"/>
</dbReference>
<dbReference type="GO" id="GO:0005886">
    <property type="term" value="C:plasma membrane"/>
    <property type="evidence" value="ECO:0007669"/>
    <property type="project" value="UniProtKB-SubCell"/>
</dbReference>
<name>A0A2U3MYP5_9GAMM</name>
<evidence type="ECO:0000256" key="3">
    <source>
        <dbReference type="ARBA" id="ARBA00022448"/>
    </source>
</evidence>
<keyword evidence="10" id="KW-1185">Reference proteome</keyword>
<feature type="transmembrane region" description="Helical" evidence="8">
    <location>
        <begin position="249"/>
        <end position="267"/>
    </location>
</feature>
<feature type="transmembrane region" description="Helical" evidence="8">
    <location>
        <begin position="123"/>
        <end position="144"/>
    </location>
</feature>
<feature type="transmembrane region" description="Helical" evidence="8">
    <location>
        <begin position="95"/>
        <end position="117"/>
    </location>
</feature>
<sequence>MQTIILSLFPLMALIVMGYVLKHRKFVTESFWGGAEKLNYYVLFPAMLFSNLATATLDVTIVKNIIWVAAIVLTIACGGMYILKNLLQIPAARFGVYVQSLVRFNTYMGLAIIASLFHQQGMVILAIALAISIPMVNVVSVLALTDRNLANIQSIILSLIKNPLIMSCVLGALYNVSGIGLWGGLENFIHQLAICSLPLGLLCVGAALQFFELKKDILILIINSLGRLLLMPLMTYIVCYFLSIPTLETQVLVVFAGLPTASASYILTKVFGGDSQLMAGVISLQTLCSAFTLPVVILFVMTI</sequence>
<keyword evidence="4" id="KW-1003">Cell membrane</keyword>
<evidence type="ECO:0000256" key="6">
    <source>
        <dbReference type="ARBA" id="ARBA00022989"/>
    </source>
</evidence>
<evidence type="ECO:0000256" key="4">
    <source>
        <dbReference type="ARBA" id="ARBA00022475"/>
    </source>
</evidence>
<dbReference type="RefSeq" id="WP_121973901.1">
    <property type="nucleotide sequence ID" value="NZ_OOGT01000059.1"/>
</dbReference>
<dbReference type="InParanoid" id="A0A2U3MYP5"/>
<evidence type="ECO:0000256" key="5">
    <source>
        <dbReference type="ARBA" id="ARBA00022692"/>
    </source>
</evidence>
<dbReference type="AlphaFoldDB" id="A0A2U3MYP5"/>
<feature type="transmembrane region" description="Helical" evidence="8">
    <location>
        <begin position="279"/>
        <end position="301"/>
    </location>
</feature>
<keyword evidence="3" id="KW-0813">Transport</keyword>
<evidence type="ECO:0000256" key="2">
    <source>
        <dbReference type="ARBA" id="ARBA00010145"/>
    </source>
</evidence>
<keyword evidence="6 8" id="KW-1133">Transmembrane helix</keyword>
<protein>
    <submittedName>
        <fullName evidence="9">Membrane transport protein</fullName>
    </submittedName>
</protein>
<dbReference type="GO" id="GO:0055085">
    <property type="term" value="P:transmembrane transport"/>
    <property type="evidence" value="ECO:0007669"/>
    <property type="project" value="InterPro"/>
</dbReference>
<comment type="similarity">
    <text evidence="2">Belongs to the auxin efflux carrier (TC 2.A.69) family.</text>
</comment>
<feature type="transmembrane region" description="Helical" evidence="8">
    <location>
        <begin position="218"/>
        <end position="243"/>
    </location>
</feature>
<reference evidence="10" key="1">
    <citation type="submission" date="2018-03" db="EMBL/GenBank/DDBJ databases">
        <authorList>
            <person name="Blom J."/>
        </authorList>
    </citation>
    <scope>NUCLEOTIDE SEQUENCE [LARGE SCALE GENOMIC DNA]</scope>
    <source>
        <strain evidence="10">KPC-SM-21</strain>
    </source>
</reference>
<gene>
    <name evidence="9" type="ORF">KPC_1607</name>
</gene>
<dbReference type="Pfam" id="PF03547">
    <property type="entry name" value="Mem_trans"/>
    <property type="match status" value="2"/>
</dbReference>
<accession>A0A2U3MYP5</accession>
<proteinExistence type="inferred from homology"/>
<dbReference type="Proteomes" id="UP000245974">
    <property type="component" value="Unassembled WGS sequence"/>
</dbReference>
<dbReference type="EMBL" id="OOGT01000059">
    <property type="protein sequence ID" value="SPL70429.1"/>
    <property type="molecule type" value="Genomic_DNA"/>
</dbReference>
<dbReference type="InterPro" id="IPR004776">
    <property type="entry name" value="Mem_transp_PIN-like"/>
</dbReference>
<keyword evidence="7 8" id="KW-0472">Membrane</keyword>
<dbReference type="Gene3D" id="1.20.1530.20">
    <property type="match status" value="1"/>
</dbReference>